<accession>A0ABY7CM09</accession>
<dbReference type="SUPFAM" id="SSF55298">
    <property type="entry name" value="YjgF-like"/>
    <property type="match status" value="1"/>
</dbReference>
<dbReference type="RefSeq" id="XP_053021813.1">
    <property type="nucleotide sequence ID" value="XM_053170642.1"/>
</dbReference>
<dbReference type="EMBL" id="CP110426">
    <property type="protein sequence ID" value="WAQ86258.1"/>
    <property type="molecule type" value="Genomic_DNA"/>
</dbReference>
<dbReference type="GeneID" id="77811537"/>
<keyword evidence="3" id="KW-1185">Reference proteome</keyword>
<reference evidence="2" key="1">
    <citation type="submission" date="2022-10" db="EMBL/GenBank/DDBJ databases">
        <title>Puccinia triticina Genome sequencing and assembly.</title>
        <authorList>
            <person name="Li C."/>
        </authorList>
    </citation>
    <scope>NUCLEOTIDE SEQUENCE</scope>
    <source>
        <strain evidence="2">Pt15</strain>
    </source>
</reference>
<sequence length="115" mass="11975">MSALITLTTINGTPGASEAIGPYSQAVVTLNGLIYSSGSIPLDPSTMKVIHPTNVELQTDLTAKKPPLSGFSPAGRAFAFVAVSLPSEEEVEATLLSRAQEAPKDKDKSVVADTF</sequence>
<gene>
    <name evidence="2" type="ORF">PtA15_6A890</name>
</gene>
<evidence type="ECO:0000313" key="3">
    <source>
        <dbReference type="Proteomes" id="UP001164743"/>
    </source>
</evidence>
<dbReference type="Pfam" id="PF01042">
    <property type="entry name" value="Ribonuc_L-PSP"/>
    <property type="match status" value="1"/>
</dbReference>
<evidence type="ECO:0000256" key="1">
    <source>
        <dbReference type="SAM" id="MobiDB-lite"/>
    </source>
</evidence>
<proteinExistence type="predicted"/>
<feature type="compositionally biased region" description="Basic and acidic residues" evidence="1">
    <location>
        <begin position="101"/>
        <end position="115"/>
    </location>
</feature>
<organism evidence="2 3">
    <name type="scientific">Puccinia triticina</name>
    <dbReference type="NCBI Taxonomy" id="208348"/>
    <lineage>
        <taxon>Eukaryota</taxon>
        <taxon>Fungi</taxon>
        <taxon>Dikarya</taxon>
        <taxon>Basidiomycota</taxon>
        <taxon>Pucciniomycotina</taxon>
        <taxon>Pucciniomycetes</taxon>
        <taxon>Pucciniales</taxon>
        <taxon>Pucciniaceae</taxon>
        <taxon>Puccinia</taxon>
    </lineage>
</organism>
<name>A0ABY7CM09_9BASI</name>
<dbReference type="Gene3D" id="3.30.1330.40">
    <property type="entry name" value="RutC-like"/>
    <property type="match status" value="1"/>
</dbReference>
<dbReference type="InterPro" id="IPR035959">
    <property type="entry name" value="RutC-like_sf"/>
</dbReference>
<feature type="region of interest" description="Disordered" evidence="1">
    <location>
        <begin position="96"/>
        <end position="115"/>
    </location>
</feature>
<dbReference type="InterPro" id="IPR006175">
    <property type="entry name" value="YjgF/YER057c/UK114"/>
</dbReference>
<evidence type="ECO:0000313" key="2">
    <source>
        <dbReference type="EMBL" id="WAQ86258.1"/>
    </source>
</evidence>
<protein>
    <submittedName>
        <fullName evidence="2">Uncharacterized protein</fullName>
    </submittedName>
</protein>
<dbReference type="Proteomes" id="UP001164743">
    <property type="component" value="Chromosome 6A"/>
</dbReference>